<feature type="domain" description="AAA" evidence="1">
    <location>
        <begin position="1"/>
        <end position="191"/>
    </location>
</feature>
<dbReference type="AlphaFoldDB" id="A0A560HG66"/>
<sequence length="338" mass="37514">MTTIAFFNNKGGVGKTSLVYHLAWMFAELGQKVVVADLDPQANLTSMFLSEERQEQLWAPGDDRQTIWSSVKPLYRNTGDIAGPFLEPISDRIRLIAGDLALSRFEDKLSQAWMNSADGDEGALRTVSSFGRIIKRTAEQTAAGVTLIDVGPNLGAINRAALIAADYVIVPLSPDLFSLQGLRNLGPTLREWRSGWLRRRDRLDAPGLWLPDGKIEPAGYILMRHSVRLDRAVKAFDRWMRKVPGAYRVDLLQEEAADPNLTSEVDPYCLGRLKDYRSLMAMAQEVNKPMFALRPADGAIGGHQAAVIGCYQDFKALAEKIAERCDIEVWDPLGDLLA</sequence>
<dbReference type="Gene3D" id="3.40.50.300">
    <property type="entry name" value="P-loop containing nucleotide triphosphate hydrolases"/>
    <property type="match status" value="1"/>
</dbReference>
<gene>
    <name evidence="2" type="ORF">FBZ90_102386</name>
</gene>
<dbReference type="PANTHER" id="PTHR13696:SF99">
    <property type="entry name" value="COBYRINIC ACID AC-DIAMIDE SYNTHASE"/>
    <property type="match status" value="1"/>
</dbReference>
<dbReference type="Proteomes" id="UP000315751">
    <property type="component" value="Unassembled WGS sequence"/>
</dbReference>
<proteinExistence type="predicted"/>
<evidence type="ECO:0000313" key="2">
    <source>
        <dbReference type="EMBL" id="TWB45428.1"/>
    </source>
</evidence>
<reference evidence="2 3" key="1">
    <citation type="submission" date="2019-06" db="EMBL/GenBank/DDBJ databases">
        <title>Genomic Encyclopedia of Type Strains, Phase IV (KMG-V): Genome sequencing to study the core and pangenomes of soil and plant-associated prokaryotes.</title>
        <authorList>
            <person name="Whitman W."/>
        </authorList>
    </citation>
    <scope>NUCLEOTIDE SEQUENCE [LARGE SCALE GENOMIC DNA]</scope>
    <source>
        <strain evidence="2 3">BR 11622</strain>
    </source>
</reference>
<dbReference type="InterPro" id="IPR027417">
    <property type="entry name" value="P-loop_NTPase"/>
</dbReference>
<dbReference type="RefSeq" id="WP_145729817.1">
    <property type="nucleotide sequence ID" value="NZ_VITR01000002.1"/>
</dbReference>
<dbReference type="InterPro" id="IPR050678">
    <property type="entry name" value="DNA_Partitioning_ATPase"/>
</dbReference>
<evidence type="ECO:0000259" key="1">
    <source>
        <dbReference type="Pfam" id="PF13614"/>
    </source>
</evidence>
<dbReference type="EMBL" id="VITR01000002">
    <property type="protein sequence ID" value="TWB45428.1"/>
    <property type="molecule type" value="Genomic_DNA"/>
</dbReference>
<keyword evidence="3" id="KW-1185">Reference proteome</keyword>
<dbReference type="SUPFAM" id="SSF52540">
    <property type="entry name" value="P-loop containing nucleoside triphosphate hydrolases"/>
    <property type="match status" value="1"/>
</dbReference>
<protein>
    <submittedName>
        <fullName evidence="2">AAA domain-containing protein</fullName>
    </submittedName>
</protein>
<organism evidence="2 3">
    <name type="scientific">Nitrospirillum amazonense</name>
    <dbReference type="NCBI Taxonomy" id="28077"/>
    <lineage>
        <taxon>Bacteria</taxon>
        <taxon>Pseudomonadati</taxon>
        <taxon>Pseudomonadota</taxon>
        <taxon>Alphaproteobacteria</taxon>
        <taxon>Rhodospirillales</taxon>
        <taxon>Azospirillaceae</taxon>
        <taxon>Nitrospirillum</taxon>
    </lineage>
</organism>
<dbReference type="PANTHER" id="PTHR13696">
    <property type="entry name" value="P-LOOP CONTAINING NUCLEOSIDE TRIPHOSPHATE HYDROLASE"/>
    <property type="match status" value="1"/>
</dbReference>
<dbReference type="InterPro" id="IPR025669">
    <property type="entry name" value="AAA_dom"/>
</dbReference>
<name>A0A560HG66_9PROT</name>
<evidence type="ECO:0000313" key="3">
    <source>
        <dbReference type="Proteomes" id="UP000315751"/>
    </source>
</evidence>
<dbReference type="OrthoDB" id="9804460at2"/>
<dbReference type="Pfam" id="PF13614">
    <property type="entry name" value="AAA_31"/>
    <property type="match status" value="1"/>
</dbReference>
<accession>A0A560HG66</accession>
<dbReference type="CDD" id="cd02042">
    <property type="entry name" value="ParAB_family"/>
    <property type="match status" value="1"/>
</dbReference>
<comment type="caution">
    <text evidence="2">The sequence shown here is derived from an EMBL/GenBank/DDBJ whole genome shotgun (WGS) entry which is preliminary data.</text>
</comment>